<evidence type="ECO:0000256" key="1">
    <source>
        <dbReference type="SAM" id="Phobius"/>
    </source>
</evidence>
<gene>
    <name evidence="2" type="ORF">HHL11_23635</name>
</gene>
<dbReference type="Pfam" id="PF04976">
    <property type="entry name" value="DmsC"/>
    <property type="match status" value="1"/>
</dbReference>
<feature type="transmembrane region" description="Helical" evidence="1">
    <location>
        <begin position="41"/>
        <end position="62"/>
    </location>
</feature>
<reference evidence="2 3" key="1">
    <citation type="submission" date="2020-04" db="EMBL/GenBank/DDBJ databases">
        <title>Ramlibacter sp. G-1-2-2 isolated from soil.</title>
        <authorList>
            <person name="Dahal R.H."/>
        </authorList>
    </citation>
    <scope>NUCLEOTIDE SEQUENCE [LARGE SCALE GENOMIC DNA]</scope>
    <source>
        <strain evidence="2 3">G-1-2-2</strain>
    </source>
</reference>
<accession>A0A848H6Z6</accession>
<dbReference type="RefSeq" id="WP_169421002.1">
    <property type="nucleotide sequence ID" value="NZ_JABBFX010000002.1"/>
</dbReference>
<feature type="transmembrane region" description="Helical" evidence="1">
    <location>
        <begin position="171"/>
        <end position="193"/>
    </location>
</feature>
<evidence type="ECO:0000313" key="2">
    <source>
        <dbReference type="EMBL" id="NML46756.1"/>
    </source>
</evidence>
<evidence type="ECO:0000313" key="3">
    <source>
        <dbReference type="Proteomes" id="UP000541185"/>
    </source>
</evidence>
<keyword evidence="1" id="KW-0812">Transmembrane</keyword>
<keyword evidence="3" id="KW-1185">Reference proteome</keyword>
<sequence>MKPAASIILFTTIAGVAQGLAVALAVATLLGVAPAAGLASAILWVATGLLLVALAASFFHLGHPLRAWRAALMWRTSWMSREVIVLPVFICLTGAWAVLASNGAAARPVLAWLTIAFAFLLWYCTAMIYACIRFIQEWAHPLTIVNYMLLGLSSGLVATCALAVLAGETRFAVGVVPWAIAFTAAAWITRGLALRRNARLKPKSTTQSATGIQAQRVVQKSMGMTGGSFNTREFFHGATASVVRNTKRIFLVFTFALPIVVLAIGIAANAPAVCLLAFPLQFAGLLAERWFFFAQARHPQNLYYQVVS</sequence>
<keyword evidence="1" id="KW-0472">Membrane</keyword>
<proteinExistence type="predicted"/>
<feature type="transmembrane region" description="Helical" evidence="1">
    <location>
        <begin position="83"/>
        <end position="104"/>
    </location>
</feature>
<dbReference type="GO" id="GO:0009390">
    <property type="term" value="C:dimethyl sulfoxide reductase complex"/>
    <property type="evidence" value="ECO:0007669"/>
    <property type="project" value="TreeGrafter"/>
</dbReference>
<protein>
    <submittedName>
        <fullName evidence="2">Dimethyl sulfoxide reductase anchor subunit</fullName>
    </submittedName>
</protein>
<dbReference type="GO" id="GO:0019645">
    <property type="term" value="P:anaerobic electron transport chain"/>
    <property type="evidence" value="ECO:0007669"/>
    <property type="project" value="InterPro"/>
</dbReference>
<dbReference type="PANTHER" id="PTHR38095:SF1">
    <property type="entry name" value="ANAEROBIC DIMETHYL SULFOXIDE REDUCTASE CHAIN YNFH"/>
    <property type="match status" value="1"/>
</dbReference>
<name>A0A848H6Z6_9BURK</name>
<feature type="transmembrane region" description="Helical" evidence="1">
    <location>
        <begin position="249"/>
        <end position="278"/>
    </location>
</feature>
<organism evidence="2 3">
    <name type="scientific">Ramlibacter agri</name>
    <dbReference type="NCBI Taxonomy" id="2728837"/>
    <lineage>
        <taxon>Bacteria</taxon>
        <taxon>Pseudomonadati</taxon>
        <taxon>Pseudomonadota</taxon>
        <taxon>Betaproteobacteria</taxon>
        <taxon>Burkholderiales</taxon>
        <taxon>Comamonadaceae</taxon>
        <taxon>Ramlibacter</taxon>
    </lineage>
</organism>
<dbReference type="GO" id="GO:0009389">
    <property type="term" value="F:dimethyl sulfoxide reductase activity"/>
    <property type="evidence" value="ECO:0007669"/>
    <property type="project" value="TreeGrafter"/>
</dbReference>
<dbReference type="PANTHER" id="PTHR38095">
    <property type="entry name" value="ANAEROBIC DIMETHYL SULFOXIDE REDUCTASE CHAIN YNFH"/>
    <property type="match status" value="1"/>
</dbReference>
<feature type="transmembrane region" description="Helical" evidence="1">
    <location>
        <begin position="144"/>
        <end position="165"/>
    </location>
</feature>
<keyword evidence="1" id="KW-1133">Transmembrane helix</keyword>
<dbReference type="AlphaFoldDB" id="A0A848H6Z6"/>
<dbReference type="InterPro" id="IPR007059">
    <property type="entry name" value="DmsC"/>
</dbReference>
<dbReference type="Proteomes" id="UP000541185">
    <property type="component" value="Unassembled WGS sequence"/>
</dbReference>
<dbReference type="GO" id="GO:0005886">
    <property type="term" value="C:plasma membrane"/>
    <property type="evidence" value="ECO:0007669"/>
    <property type="project" value="TreeGrafter"/>
</dbReference>
<dbReference type="Gene3D" id="1.20.1630.10">
    <property type="entry name" value="Formate dehydrogenase/DMSO reductase domain"/>
    <property type="match status" value="1"/>
</dbReference>
<dbReference type="EMBL" id="JABBFX010000002">
    <property type="protein sequence ID" value="NML46756.1"/>
    <property type="molecule type" value="Genomic_DNA"/>
</dbReference>
<comment type="caution">
    <text evidence="2">The sequence shown here is derived from an EMBL/GenBank/DDBJ whole genome shotgun (WGS) entry which is preliminary data.</text>
</comment>
<feature type="transmembrane region" description="Helical" evidence="1">
    <location>
        <begin position="110"/>
        <end position="132"/>
    </location>
</feature>